<dbReference type="EMBL" id="BGZK01000064">
    <property type="protein sequence ID" value="GBP14530.1"/>
    <property type="molecule type" value="Genomic_DNA"/>
</dbReference>
<dbReference type="AlphaFoldDB" id="A0A4C1TLQ5"/>
<dbReference type="Proteomes" id="UP000299102">
    <property type="component" value="Unassembled WGS sequence"/>
</dbReference>
<name>A0A4C1TLQ5_EUMVA</name>
<comment type="caution">
    <text evidence="1">The sequence shown here is derived from an EMBL/GenBank/DDBJ whole genome shotgun (WGS) entry which is preliminary data.</text>
</comment>
<protein>
    <submittedName>
        <fullName evidence="1">Uncharacterized protein</fullName>
    </submittedName>
</protein>
<organism evidence="1 2">
    <name type="scientific">Eumeta variegata</name>
    <name type="common">Bagworm moth</name>
    <name type="synonym">Eumeta japonica</name>
    <dbReference type="NCBI Taxonomy" id="151549"/>
    <lineage>
        <taxon>Eukaryota</taxon>
        <taxon>Metazoa</taxon>
        <taxon>Ecdysozoa</taxon>
        <taxon>Arthropoda</taxon>
        <taxon>Hexapoda</taxon>
        <taxon>Insecta</taxon>
        <taxon>Pterygota</taxon>
        <taxon>Neoptera</taxon>
        <taxon>Endopterygota</taxon>
        <taxon>Lepidoptera</taxon>
        <taxon>Glossata</taxon>
        <taxon>Ditrysia</taxon>
        <taxon>Tineoidea</taxon>
        <taxon>Psychidae</taxon>
        <taxon>Oiketicinae</taxon>
        <taxon>Eumeta</taxon>
    </lineage>
</organism>
<evidence type="ECO:0000313" key="2">
    <source>
        <dbReference type="Proteomes" id="UP000299102"/>
    </source>
</evidence>
<dbReference type="Gene3D" id="3.10.10.10">
    <property type="entry name" value="HIV Type 1 Reverse Transcriptase, subunit A, domain 1"/>
    <property type="match status" value="1"/>
</dbReference>
<dbReference type="SUPFAM" id="SSF56672">
    <property type="entry name" value="DNA/RNA polymerases"/>
    <property type="match status" value="1"/>
</dbReference>
<evidence type="ECO:0000313" key="1">
    <source>
        <dbReference type="EMBL" id="GBP14530.1"/>
    </source>
</evidence>
<sequence length="195" mass="22933">MDFEDFIIGLDMIKKFKLAQNEDLKILQKTKREINTMKAFEEIEEMKVNFNEHVNKNDFITNLHHLDNIKKTRIHSLIENYNTVFAKDKYDVGTVTDYEARIDLMVDKYCSKRPYRCTLEDKIEIEKQVGNLLKNNLIEESYSPLAAPVTLAFKRDENTKSRLCIDFRELNKIVIPQAQPFPLISDLIVKARNCK</sequence>
<dbReference type="InterPro" id="IPR043502">
    <property type="entry name" value="DNA/RNA_pol_sf"/>
</dbReference>
<dbReference type="PANTHER" id="PTHR37984">
    <property type="entry name" value="PROTEIN CBG26694"/>
    <property type="match status" value="1"/>
</dbReference>
<accession>A0A4C1TLQ5</accession>
<dbReference type="PANTHER" id="PTHR37984:SF5">
    <property type="entry name" value="PROTEIN NYNRIN-LIKE"/>
    <property type="match status" value="1"/>
</dbReference>
<reference evidence="1 2" key="1">
    <citation type="journal article" date="2019" name="Commun. Biol.">
        <title>The bagworm genome reveals a unique fibroin gene that provides high tensile strength.</title>
        <authorList>
            <person name="Kono N."/>
            <person name="Nakamura H."/>
            <person name="Ohtoshi R."/>
            <person name="Tomita M."/>
            <person name="Numata K."/>
            <person name="Arakawa K."/>
        </authorList>
    </citation>
    <scope>NUCLEOTIDE SEQUENCE [LARGE SCALE GENOMIC DNA]</scope>
</reference>
<proteinExistence type="predicted"/>
<dbReference type="GO" id="GO:0071897">
    <property type="term" value="P:DNA biosynthetic process"/>
    <property type="evidence" value="ECO:0007669"/>
    <property type="project" value="UniProtKB-ARBA"/>
</dbReference>
<gene>
    <name evidence="1" type="ORF">EVAR_7799_1</name>
</gene>
<dbReference type="STRING" id="151549.A0A4C1TLQ5"/>
<dbReference type="InterPro" id="IPR050951">
    <property type="entry name" value="Retrovirus_Pol_polyprotein"/>
</dbReference>
<dbReference type="OrthoDB" id="8022549at2759"/>
<keyword evidence="2" id="KW-1185">Reference proteome</keyword>